<sequence length="68" mass="7551">MSIKDKTREELETKVKELEGIIARNGVGSEYVQKVERVQRDVNIALMLGAATTVLGLTAWAVYKSRGE</sequence>
<keyword evidence="1" id="KW-0472">Membrane</keyword>
<name>A0ABT3PYH9_9BACT</name>
<protein>
    <recommendedName>
        <fullName evidence="4">Haemolysin XhlA</fullName>
    </recommendedName>
</protein>
<keyword evidence="3" id="KW-1185">Reference proteome</keyword>
<feature type="transmembrane region" description="Helical" evidence="1">
    <location>
        <begin position="44"/>
        <end position="63"/>
    </location>
</feature>
<keyword evidence="1" id="KW-0812">Transmembrane</keyword>
<proteinExistence type="predicted"/>
<dbReference type="RefSeq" id="WP_265789222.1">
    <property type="nucleotide sequence ID" value="NZ_BAABRS010000002.1"/>
</dbReference>
<evidence type="ECO:0000313" key="2">
    <source>
        <dbReference type="EMBL" id="MCW9712896.1"/>
    </source>
</evidence>
<evidence type="ECO:0008006" key="4">
    <source>
        <dbReference type="Google" id="ProtNLM"/>
    </source>
</evidence>
<comment type="caution">
    <text evidence="2">The sequence shown here is derived from an EMBL/GenBank/DDBJ whole genome shotgun (WGS) entry which is preliminary data.</text>
</comment>
<evidence type="ECO:0000256" key="1">
    <source>
        <dbReference type="SAM" id="Phobius"/>
    </source>
</evidence>
<accession>A0ABT3PYH9</accession>
<dbReference type="EMBL" id="JAJNDC010000002">
    <property type="protein sequence ID" value="MCW9712896.1"/>
    <property type="molecule type" value="Genomic_DNA"/>
</dbReference>
<keyword evidence="1" id="KW-1133">Transmembrane helix</keyword>
<reference evidence="2 3" key="1">
    <citation type="submission" date="2021-11" db="EMBL/GenBank/DDBJ databases">
        <title>Aliifidinibius sp. nov., a new bacterium isolated from saline soil.</title>
        <authorList>
            <person name="Galisteo C."/>
            <person name="De La Haba R."/>
            <person name="Sanchez-Porro C."/>
            <person name="Ventosa A."/>
        </authorList>
    </citation>
    <scope>NUCLEOTIDE SEQUENCE [LARGE SCALE GENOMIC DNA]</scope>
    <source>
        <strain evidence="2 3">KACC 190600</strain>
    </source>
</reference>
<evidence type="ECO:0000313" key="3">
    <source>
        <dbReference type="Proteomes" id="UP001207337"/>
    </source>
</evidence>
<dbReference type="Proteomes" id="UP001207337">
    <property type="component" value="Unassembled WGS sequence"/>
</dbReference>
<gene>
    <name evidence="2" type="ORF">LQ318_08260</name>
</gene>
<organism evidence="2 3">
    <name type="scientific">Fodinibius salicampi</name>
    <dbReference type="NCBI Taxonomy" id="1920655"/>
    <lineage>
        <taxon>Bacteria</taxon>
        <taxon>Pseudomonadati</taxon>
        <taxon>Balneolota</taxon>
        <taxon>Balneolia</taxon>
        <taxon>Balneolales</taxon>
        <taxon>Balneolaceae</taxon>
        <taxon>Fodinibius</taxon>
    </lineage>
</organism>